<feature type="compositionally biased region" description="Low complexity" evidence="1">
    <location>
        <begin position="25"/>
        <end position="37"/>
    </location>
</feature>
<dbReference type="RefSeq" id="XP_025354021.1">
    <property type="nucleotide sequence ID" value="XM_025500996.1"/>
</dbReference>
<dbReference type="PANTHER" id="PTHR14374">
    <property type="entry name" value="FOIE GRAS"/>
    <property type="match status" value="1"/>
</dbReference>
<organism evidence="4 5">
    <name type="scientific">Meira miltonrushii</name>
    <dbReference type="NCBI Taxonomy" id="1280837"/>
    <lineage>
        <taxon>Eukaryota</taxon>
        <taxon>Fungi</taxon>
        <taxon>Dikarya</taxon>
        <taxon>Basidiomycota</taxon>
        <taxon>Ustilaginomycotina</taxon>
        <taxon>Exobasidiomycetes</taxon>
        <taxon>Exobasidiales</taxon>
        <taxon>Brachybasidiaceae</taxon>
        <taxon>Meira</taxon>
    </lineage>
</organism>
<dbReference type="InterPro" id="IPR021773">
    <property type="entry name" value="TPC11"/>
</dbReference>
<dbReference type="Proteomes" id="UP000245771">
    <property type="component" value="Unassembled WGS sequence"/>
</dbReference>
<dbReference type="OrthoDB" id="6278596at2759"/>
<dbReference type="STRING" id="1280837.A0A316V7X2"/>
<gene>
    <name evidence="4" type="ORF">FA14DRAFT_180354</name>
</gene>
<evidence type="ECO:0000259" key="3">
    <source>
        <dbReference type="Pfam" id="PF11817"/>
    </source>
</evidence>
<proteinExistence type="predicted"/>
<dbReference type="InParanoid" id="A0A316V7X2"/>
<keyword evidence="5" id="KW-1185">Reference proteome</keyword>
<dbReference type="EMBL" id="KZ819604">
    <property type="protein sequence ID" value="PWN33719.1"/>
    <property type="molecule type" value="Genomic_DNA"/>
</dbReference>
<feature type="compositionally biased region" description="Low complexity" evidence="1">
    <location>
        <begin position="69"/>
        <end position="86"/>
    </location>
</feature>
<feature type="compositionally biased region" description="Polar residues" evidence="1">
    <location>
        <begin position="1351"/>
        <end position="1365"/>
    </location>
</feature>
<feature type="region of interest" description="Disordered" evidence="1">
    <location>
        <begin position="209"/>
        <end position="248"/>
    </location>
</feature>
<feature type="domain" description="Trafficking protein particle complex subunit 11" evidence="3">
    <location>
        <begin position="435"/>
        <end position="729"/>
    </location>
</feature>
<evidence type="ECO:0000313" key="5">
    <source>
        <dbReference type="Proteomes" id="UP000245771"/>
    </source>
</evidence>
<dbReference type="InterPro" id="IPR012880">
    <property type="entry name" value="Gryzun"/>
</dbReference>
<dbReference type="Pfam" id="PF11817">
    <property type="entry name" value="Foie-gras_1"/>
    <property type="match status" value="1"/>
</dbReference>
<evidence type="ECO:0000259" key="2">
    <source>
        <dbReference type="Pfam" id="PF07919"/>
    </source>
</evidence>
<reference evidence="4 5" key="1">
    <citation type="journal article" date="2018" name="Mol. Biol. Evol.">
        <title>Broad Genomic Sampling Reveals a Smut Pathogenic Ancestry of the Fungal Clade Ustilaginomycotina.</title>
        <authorList>
            <person name="Kijpornyongpan T."/>
            <person name="Mondo S.J."/>
            <person name="Barry K."/>
            <person name="Sandor L."/>
            <person name="Lee J."/>
            <person name="Lipzen A."/>
            <person name="Pangilinan J."/>
            <person name="LaButti K."/>
            <person name="Hainaut M."/>
            <person name="Henrissat B."/>
            <person name="Grigoriev I.V."/>
            <person name="Spatafora J.W."/>
            <person name="Aime M.C."/>
        </authorList>
    </citation>
    <scope>NUCLEOTIDE SEQUENCE [LARGE SCALE GENOMIC DNA]</scope>
    <source>
        <strain evidence="4 5">MCA 3882</strain>
    </source>
</reference>
<evidence type="ECO:0000256" key="1">
    <source>
        <dbReference type="SAM" id="MobiDB-lite"/>
    </source>
</evidence>
<evidence type="ECO:0000313" key="4">
    <source>
        <dbReference type="EMBL" id="PWN33719.1"/>
    </source>
</evidence>
<feature type="region of interest" description="Disordered" evidence="1">
    <location>
        <begin position="1346"/>
        <end position="1391"/>
    </location>
</feature>
<feature type="domain" description="Gryzun putative trafficking through Golgi" evidence="2">
    <location>
        <begin position="772"/>
        <end position="1037"/>
    </location>
</feature>
<protein>
    <recommendedName>
        <fullName evidence="6">Trafficking protein particle complex subunit 11 domain-containing protein</fullName>
    </recommendedName>
</protein>
<accession>A0A316V7X2</accession>
<sequence length="1482" mass="163251">MNAFPAELIQHHYACMLVAGLLPPQQRPQLPTTQSSSRIASNETDKPASEAAASPENPDKDLTQPATNAAAGPSQPQPSTSAQPSTEHASEKFPSLSRDLCDIFSSRGRGTAWDPAKANSAVFHTVLVDQNVRLPPRKTRPSVRTLTATPPEKQNLGANLPPRSPLSPLHPSSPLFPDGLIAPIWLRKHRELVPSVFVAFHCLAEHAMPIPPPTPPKEKTEEGETVAETEGKEETKQHQKMTPGLSGPELKAKDEELIRIIAERKRSLSERGIKLTVVLLTTRAMLESSTLEQRLSFIRRSSQLDSKASLFVLTPVSKAELGEFVTSLQNALFDHAMDYYREQFRRVRRKRQKYPPPMSTISQIMSVASELRGSPIKDQPLSKEGWLARCDYKMGAFAEFGGNLDEALTYYTTAYQVLCNELLTSTMLLPPRTKRWAEAKVLADTLSFRISKLLLYRDNGEGAWDHFRLHLKKFIELSQGWGIGEMTFEFWSWLGKQYKLMGDLLDLAMREIPGSTLPPFRPSMHFPPMPTILLHPLHLPMPTASGNVAASYNPHHGNLAAPNEAAMASYVVPAEMCPGAGECFYIAGVCALERWERYKRLQWEQDQQTNGNASDVKQNESWSTVNITQESRVDHSGQAIEALTRAHEVFKRQRRHRLSLFVASKIANAYIDANQDELALRFLERTVKSYQFENWSGPLSSQLLLALESARKIGDVDSEGKALWKLLSRGSALSEGQYDLALEQVKVWIANKELPQDKRPSKLEFSRTNGPLCVNVVFGKSNVSLDGQPVPFQVQISAHEGRGLEGVSFDRLSIHMRDEEDESVRMIVHHQESAESCPSLTMIGSLDLGTLQKGSEQIAGQAALTWPKGQVSVYQGSVIAKHVGLLQISNIVLEKDGNAPFLLDFNTSNVEEEEHGDIVQPIWFVGAKKLKVLHLPFTDNQDGLEVQRKKHNLKIDIQHESEAYLDEQFIFTVKVSNEDSIPLACSLDAHILGPPGEVLNPDEVWSDADVAGTRLSSLRDVFLGKIAPNESIQQVIYAKFKKHLAARTIDFVLHSKSDEKDDVDSEAITSEIVTSKSLTVLPIFSSAYHAQWTLLRDADQQDSKSTPKEITTASIGADDVTQITAIAALNVGVSILARQAIRLHRISIVLDSESKHLRIWGSDGSQSPEQINTDVTGSWTLDDKWGGVYDIEMLSESTTGMPIEAEDASLRPTGKLLVEWQRENKSGVDESMKNINTSVLSLPLLLPPHLLSRLIVSLPSSTSIEQPLVMLITIVNPSRLAADIFINIDDSSSDFIIQSHRSFTVPNLMPRSTRSVPIHVAPLRFLHQKGAAAVRTLPRIRAWQRDRRQSALANPSATSARSSMDSAGVSGTGANQLGTNRQDELPQIVNQRPGAGVPLEVLLRYTSKTAGGVGTTAAGAAIALPNAAVGANQLGGGLMNSNVGSKDSDENTQGQSASTTIDVAAHLQAETQRTGLWTVFVH</sequence>
<feature type="region of interest" description="Disordered" evidence="1">
    <location>
        <begin position="136"/>
        <end position="159"/>
    </location>
</feature>
<name>A0A316V7X2_9BASI</name>
<feature type="region of interest" description="Disordered" evidence="1">
    <location>
        <begin position="25"/>
        <end position="94"/>
    </location>
</feature>
<dbReference type="Pfam" id="PF07919">
    <property type="entry name" value="Gryzun"/>
    <property type="match status" value="1"/>
</dbReference>
<dbReference type="GeneID" id="37022777"/>
<dbReference type="PANTHER" id="PTHR14374:SF0">
    <property type="entry name" value="TRAFFICKING PROTEIN PARTICLE COMPLEX SUBUNIT 11"/>
    <property type="match status" value="1"/>
</dbReference>
<evidence type="ECO:0008006" key="6">
    <source>
        <dbReference type="Google" id="ProtNLM"/>
    </source>
</evidence>